<dbReference type="AlphaFoldDB" id="A0A672HBX0"/>
<evidence type="ECO:0000256" key="7">
    <source>
        <dbReference type="ARBA" id="ARBA00023157"/>
    </source>
</evidence>
<reference evidence="14" key="1">
    <citation type="submission" date="2019-06" db="EMBL/GenBank/DDBJ databases">
        <authorList>
            <consortium name="Wellcome Sanger Institute Data Sharing"/>
        </authorList>
    </citation>
    <scope>NUCLEOTIDE SEQUENCE [LARGE SCALE GENOMIC DNA]</scope>
</reference>
<evidence type="ECO:0000313" key="15">
    <source>
        <dbReference type="Proteomes" id="UP000472267"/>
    </source>
</evidence>
<evidence type="ECO:0000256" key="6">
    <source>
        <dbReference type="ARBA" id="ARBA00023136"/>
    </source>
</evidence>
<dbReference type="GO" id="GO:0004947">
    <property type="term" value="F:bradykinin receptor activity"/>
    <property type="evidence" value="ECO:0007669"/>
    <property type="project" value="InterPro"/>
</dbReference>
<keyword evidence="10 11" id="KW-0807">Transducer</keyword>
<dbReference type="PROSITE" id="PS00237">
    <property type="entry name" value="G_PROTEIN_RECEP_F1_1"/>
    <property type="match status" value="1"/>
</dbReference>
<feature type="transmembrane region" description="Helical" evidence="12">
    <location>
        <begin position="287"/>
        <end position="316"/>
    </location>
</feature>
<evidence type="ECO:0000256" key="11">
    <source>
        <dbReference type="RuleBase" id="RU000688"/>
    </source>
</evidence>
<dbReference type="GO" id="GO:0019957">
    <property type="term" value="F:C-C chemokine binding"/>
    <property type="evidence" value="ECO:0007669"/>
    <property type="project" value="TreeGrafter"/>
</dbReference>
<dbReference type="InterPro" id="IPR000496">
    <property type="entry name" value="Brdyknn_rcpt"/>
</dbReference>
<protein>
    <submittedName>
        <fullName evidence="14">Bradykinin receptor B2</fullName>
    </submittedName>
</protein>
<dbReference type="Pfam" id="PF00001">
    <property type="entry name" value="7tm_1"/>
    <property type="match status" value="1"/>
</dbReference>
<accession>A0A672HBX0</accession>
<name>A0A672HBX0_SALFA</name>
<evidence type="ECO:0000256" key="8">
    <source>
        <dbReference type="ARBA" id="ARBA00023170"/>
    </source>
</evidence>
<dbReference type="SUPFAM" id="SSF81321">
    <property type="entry name" value="Family A G protein-coupled receptor-like"/>
    <property type="match status" value="1"/>
</dbReference>
<evidence type="ECO:0000256" key="10">
    <source>
        <dbReference type="ARBA" id="ARBA00023224"/>
    </source>
</evidence>
<evidence type="ECO:0000256" key="1">
    <source>
        <dbReference type="ARBA" id="ARBA00004651"/>
    </source>
</evidence>
<keyword evidence="5 11" id="KW-0297">G-protein coupled receptor</keyword>
<dbReference type="GO" id="GO:0016493">
    <property type="term" value="F:C-C chemokine receptor activity"/>
    <property type="evidence" value="ECO:0007669"/>
    <property type="project" value="TreeGrafter"/>
</dbReference>
<comment type="similarity">
    <text evidence="11">Belongs to the G-protein coupled receptor 1 family.</text>
</comment>
<keyword evidence="9" id="KW-0325">Glycoprotein</keyword>
<keyword evidence="3 11" id="KW-0812">Transmembrane</keyword>
<keyword evidence="6 12" id="KW-0472">Membrane</keyword>
<proteinExistence type="inferred from homology"/>
<dbReference type="PROSITE" id="PS50262">
    <property type="entry name" value="G_PROTEIN_RECEP_F1_2"/>
    <property type="match status" value="1"/>
</dbReference>
<reference evidence="14" key="2">
    <citation type="submission" date="2025-08" db="UniProtKB">
        <authorList>
            <consortium name="Ensembl"/>
        </authorList>
    </citation>
    <scope>IDENTIFICATION</scope>
</reference>
<organism evidence="14 15">
    <name type="scientific">Salarias fasciatus</name>
    <name type="common">Jewelled blenny</name>
    <name type="synonym">Blennius fasciatus</name>
    <dbReference type="NCBI Taxonomy" id="181472"/>
    <lineage>
        <taxon>Eukaryota</taxon>
        <taxon>Metazoa</taxon>
        <taxon>Chordata</taxon>
        <taxon>Craniata</taxon>
        <taxon>Vertebrata</taxon>
        <taxon>Euteleostomi</taxon>
        <taxon>Actinopterygii</taxon>
        <taxon>Neopterygii</taxon>
        <taxon>Teleostei</taxon>
        <taxon>Neoteleostei</taxon>
        <taxon>Acanthomorphata</taxon>
        <taxon>Ovalentaria</taxon>
        <taxon>Blenniimorphae</taxon>
        <taxon>Blenniiformes</taxon>
        <taxon>Blennioidei</taxon>
        <taxon>Blenniidae</taxon>
        <taxon>Salariinae</taxon>
        <taxon>Salarias</taxon>
    </lineage>
</organism>
<keyword evidence="15" id="KW-1185">Reference proteome</keyword>
<dbReference type="GO" id="GO:0006955">
    <property type="term" value="P:immune response"/>
    <property type="evidence" value="ECO:0007669"/>
    <property type="project" value="TreeGrafter"/>
</dbReference>
<keyword evidence="7" id="KW-1015">Disulfide bond</keyword>
<feature type="transmembrane region" description="Helical" evidence="12">
    <location>
        <begin position="48"/>
        <end position="69"/>
    </location>
</feature>
<dbReference type="PRINTS" id="PR00425">
    <property type="entry name" value="BRADYKININR"/>
</dbReference>
<keyword evidence="8 11" id="KW-0675">Receptor</keyword>
<dbReference type="PANTHER" id="PTHR10489">
    <property type="entry name" value="CELL ADHESION MOLECULE"/>
    <property type="match status" value="1"/>
</dbReference>
<feature type="domain" description="G-protein coupled receptors family 1 profile" evidence="13">
    <location>
        <begin position="60"/>
        <end position="313"/>
    </location>
</feature>
<evidence type="ECO:0000313" key="14">
    <source>
        <dbReference type="Ensembl" id="ENSSFAP00005026681.1"/>
    </source>
</evidence>
<dbReference type="InParanoid" id="A0A672HBX0"/>
<dbReference type="Proteomes" id="UP000472267">
    <property type="component" value="Chromosome 19"/>
</dbReference>
<evidence type="ECO:0000256" key="3">
    <source>
        <dbReference type="ARBA" id="ARBA00022692"/>
    </source>
</evidence>
<feature type="transmembrane region" description="Helical" evidence="12">
    <location>
        <begin position="119"/>
        <end position="139"/>
    </location>
</feature>
<evidence type="ECO:0000256" key="12">
    <source>
        <dbReference type="SAM" id="Phobius"/>
    </source>
</evidence>
<evidence type="ECO:0000256" key="2">
    <source>
        <dbReference type="ARBA" id="ARBA00022475"/>
    </source>
</evidence>
<feature type="transmembrane region" description="Helical" evidence="12">
    <location>
        <begin position="160"/>
        <end position="181"/>
    </location>
</feature>
<reference evidence="14" key="3">
    <citation type="submission" date="2025-09" db="UniProtKB">
        <authorList>
            <consortium name="Ensembl"/>
        </authorList>
    </citation>
    <scope>IDENTIFICATION</scope>
</reference>
<dbReference type="GO" id="GO:0007204">
    <property type="term" value="P:positive regulation of cytosolic calcium ion concentration"/>
    <property type="evidence" value="ECO:0007669"/>
    <property type="project" value="TreeGrafter"/>
</dbReference>
<dbReference type="GO" id="GO:0009897">
    <property type="term" value="C:external side of plasma membrane"/>
    <property type="evidence" value="ECO:0007669"/>
    <property type="project" value="TreeGrafter"/>
</dbReference>
<dbReference type="OMA" id="NITSCHE"/>
<dbReference type="InterPro" id="IPR000276">
    <property type="entry name" value="GPCR_Rhodpsn"/>
</dbReference>
<evidence type="ECO:0000256" key="4">
    <source>
        <dbReference type="ARBA" id="ARBA00022989"/>
    </source>
</evidence>
<dbReference type="Gene3D" id="1.20.1070.10">
    <property type="entry name" value="Rhodopsin 7-helix transmembrane proteins"/>
    <property type="match status" value="1"/>
</dbReference>
<dbReference type="GO" id="GO:0019722">
    <property type="term" value="P:calcium-mediated signaling"/>
    <property type="evidence" value="ECO:0007669"/>
    <property type="project" value="TreeGrafter"/>
</dbReference>
<evidence type="ECO:0000256" key="9">
    <source>
        <dbReference type="ARBA" id="ARBA00023180"/>
    </source>
</evidence>
<dbReference type="InterPro" id="IPR017452">
    <property type="entry name" value="GPCR_Rhodpsn_7TM"/>
</dbReference>
<dbReference type="Ensembl" id="ENSSFAT00005027717.1">
    <property type="protein sequence ID" value="ENSSFAP00005026681.1"/>
    <property type="gene ID" value="ENSSFAG00005013663.1"/>
</dbReference>
<evidence type="ECO:0000256" key="5">
    <source>
        <dbReference type="ARBA" id="ARBA00023040"/>
    </source>
</evidence>
<dbReference type="PRINTS" id="PR00237">
    <property type="entry name" value="GPCRRHODOPSN"/>
</dbReference>
<feature type="transmembrane region" description="Helical" evidence="12">
    <location>
        <begin position="201"/>
        <end position="227"/>
    </location>
</feature>
<dbReference type="InterPro" id="IPR050119">
    <property type="entry name" value="CCR1-9-like"/>
</dbReference>
<keyword evidence="4 12" id="KW-1133">Transmembrane helix</keyword>
<dbReference type="GO" id="GO:0060326">
    <property type="term" value="P:cell chemotaxis"/>
    <property type="evidence" value="ECO:0007669"/>
    <property type="project" value="TreeGrafter"/>
</dbReference>
<dbReference type="PANTHER" id="PTHR10489:SF957">
    <property type="entry name" value="B2 BRADYKININ RECEPTOR"/>
    <property type="match status" value="1"/>
</dbReference>
<feature type="transmembrane region" description="Helical" evidence="12">
    <location>
        <begin position="81"/>
        <end position="99"/>
    </location>
</feature>
<comment type="subcellular location">
    <subcellularLocation>
        <location evidence="1">Cell membrane</location>
        <topology evidence="1">Multi-pass membrane protein</topology>
    </subcellularLocation>
</comment>
<sequence>MEIGYTDTLFLLRFNTSFVFVTLNYRYVCSHQVTQLSPVALYVVSHPLHVMVISVLGIIMNVFVLLVFWLHKKACTVPEIYLCNLAAADLLLTAFLSFWAKIIANQYKWQFSDHLCKVFHAAIVMNAFSSIYFLVMISIDRYLALVHPLSHQSLRRPRTAKLVCFVVWSLALVFTCPTIIYREVEHYHQTSICVLNIPHSLLYSGIMIIFTFIIPTGFILYFTVKILKALRNRLSTKMNSNSQAQEQKATTLVLSVLLAFLICWVPYHVVNIITMLVKLYKVEGCRFVINLSICINMFTYLAFFNSVLNPILYVIVGKKFQKKAKELFTLRCDNKYPVSFSLISQCQSRSDTTRVTPD</sequence>
<feature type="transmembrane region" description="Helical" evidence="12">
    <location>
        <begin position="9"/>
        <end position="28"/>
    </location>
</feature>
<feature type="transmembrane region" description="Helical" evidence="12">
    <location>
        <begin position="248"/>
        <end position="267"/>
    </location>
</feature>
<keyword evidence="2" id="KW-1003">Cell membrane</keyword>
<evidence type="ECO:0000259" key="13">
    <source>
        <dbReference type="PROSITE" id="PS50262"/>
    </source>
</evidence>